<dbReference type="InterPro" id="IPR041129">
    <property type="entry name" value="CdiI_2"/>
</dbReference>
<dbReference type="RefSeq" id="WP_326509154.1">
    <property type="nucleotide sequence ID" value="NZ_JAWIIV010000031.1"/>
</dbReference>
<accession>A0ABU6JFN0</accession>
<sequence length="101" mass="11749">MNTDYPNLDNLIGCYFHQDWQTEGPTVDIVLENYLKEYSTEYPPLVLAELRALLRRSDAEVEAELDKMGCEYAPEGDNTTYREWLNRIEARLSQEVKSNGE</sequence>
<proteinExistence type="predicted"/>
<comment type="caution">
    <text evidence="2">The sequence shown here is derived from an EMBL/GenBank/DDBJ whole genome shotgun (WGS) entry which is preliminary data.</text>
</comment>
<dbReference type="Pfam" id="PF18593">
    <property type="entry name" value="CdiI_2"/>
    <property type="match status" value="1"/>
</dbReference>
<dbReference type="Proteomes" id="UP001352263">
    <property type="component" value="Unassembled WGS sequence"/>
</dbReference>
<gene>
    <name evidence="2" type="ORF">RY831_25265</name>
</gene>
<protein>
    <submittedName>
        <fullName evidence="2">Contact-dependent growth inhibition system immunity protein</fullName>
    </submittedName>
</protein>
<reference evidence="2 3" key="1">
    <citation type="submission" date="2023-10" db="EMBL/GenBank/DDBJ databases">
        <title>Noviherbaspirillum sp. CPCC 100848 genome assembly.</title>
        <authorList>
            <person name="Li X.Y."/>
            <person name="Fang X.M."/>
        </authorList>
    </citation>
    <scope>NUCLEOTIDE SEQUENCE [LARGE SCALE GENOMIC DNA]</scope>
    <source>
        <strain evidence="2 3">CPCC 100848</strain>
    </source>
</reference>
<dbReference type="EMBL" id="JAWIIV010000031">
    <property type="protein sequence ID" value="MEC4722479.1"/>
    <property type="molecule type" value="Genomic_DNA"/>
</dbReference>
<evidence type="ECO:0000259" key="1">
    <source>
        <dbReference type="Pfam" id="PF18593"/>
    </source>
</evidence>
<name>A0ABU6JFN0_9BURK</name>
<evidence type="ECO:0000313" key="2">
    <source>
        <dbReference type="EMBL" id="MEC4722479.1"/>
    </source>
</evidence>
<feature type="domain" description="CdiI immunity protein" evidence="1">
    <location>
        <begin position="5"/>
        <end position="92"/>
    </location>
</feature>
<keyword evidence="3" id="KW-1185">Reference proteome</keyword>
<organism evidence="2 3">
    <name type="scientific">Noviherbaspirillum album</name>
    <dbReference type="NCBI Taxonomy" id="3080276"/>
    <lineage>
        <taxon>Bacteria</taxon>
        <taxon>Pseudomonadati</taxon>
        <taxon>Pseudomonadota</taxon>
        <taxon>Betaproteobacteria</taxon>
        <taxon>Burkholderiales</taxon>
        <taxon>Oxalobacteraceae</taxon>
        <taxon>Noviherbaspirillum</taxon>
    </lineage>
</organism>
<evidence type="ECO:0000313" key="3">
    <source>
        <dbReference type="Proteomes" id="UP001352263"/>
    </source>
</evidence>